<dbReference type="Proteomes" id="UP001443914">
    <property type="component" value="Unassembled WGS sequence"/>
</dbReference>
<dbReference type="InterPro" id="IPR012340">
    <property type="entry name" value="NA-bd_OB-fold"/>
</dbReference>
<dbReference type="PANTHER" id="PTHR47165:SF4">
    <property type="entry name" value="OS03G0429900 PROTEIN"/>
    <property type="match status" value="1"/>
</dbReference>
<comment type="caution">
    <text evidence="2">The sequence shown here is derived from an EMBL/GenBank/DDBJ whole genome shotgun (WGS) entry which is preliminary data.</text>
</comment>
<protein>
    <recommendedName>
        <fullName evidence="1">Replication factor A C-terminal domain-containing protein</fullName>
    </recommendedName>
</protein>
<sequence length="139" mass="16163">MEVKSIDSSPTEEGEVPEHKTINELMQMDMLDEKKQFICSGTITEIPTDVEWRYLSWPTCKSGFDVEGKCRQCKNTIDYPIQRYRIMMTLSDETATANLVLFNKEAEKAVGKPIEKLLDVYEKQTIYVQSQTWGKQVQW</sequence>
<dbReference type="InterPro" id="IPR013955">
    <property type="entry name" value="Rep_factor-A_C"/>
</dbReference>
<proteinExistence type="predicted"/>
<feature type="domain" description="Replication factor A C-terminal" evidence="1">
    <location>
        <begin position="69"/>
        <end position="128"/>
    </location>
</feature>
<dbReference type="EMBL" id="JBDFQZ010000002">
    <property type="protein sequence ID" value="KAK9750703.1"/>
    <property type="molecule type" value="Genomic_DNA"/>
</dbReference>
<name>A0AAW1MNN2_SAPOF</name>
<keyword evidence="3" id="KW-1185">Reference proteome</keyword>
<dbReference type="SUPFAM" id="SSF50249">
    <property type="entry name" value="Nucleic acid-binding proteins"/>
    <property type="match status" value="1"/>
</dbReference>
<organism evidence="2 3">
    <name type="scientific">Saponaria officinalis</name>
    <name type="common">Common soapwort</name>
    <name type="synonym">Lychnis saponaria</name>
    <dbReference type="NCBI Taxonomy" id="3572"/>
    <lineage>
        <taxon>Eukaryota</taxon>
        <taxon>Viridiplantae</taxon>
        <taxon>Streptophyta</taxon>
        <taxon>Embryophyta</taxon>
        <taxon>Tracheophyta</taxon>
        <taxon>Spermatophyta</taxon>
        <taxon>Magnoliopsida</taxon>
        <taxon>eudicotyledons</taxon>
        <taxon>Gunneridae</taxon>
        <taxon>Pentapetalae</taxon>
        <taxon>Caryophyllales</taxon>
        <taxon>Caryophyllaceae</taxon>
        <taxon>Caryophylleae</taxon>
        <taxon>Saponaria</taxon>
    </lineage>
</organism>
<dbReference type="Pfam" id="PF08646">
    <property type="entry name" value="Rep_fac-A_C"/>
    <property type="match status" value="1"/>
</dbReference>
<gene>
    <name evidence="2" type="ORF">RND81_02G215200</name>
</gene>
<dbReference type="PANTHER" id="PTHR47165">
    <property type="entry name" value="OS03G0429900 PROTEIN"/>
    <property type="match status" value="1"/>
</dbReference>
<reference evidence="2" key="1">
    <citation type="submission" date="2024-03" db="EMBL/GenBank/DDBJ databases">
        <title>WGS assembly of Saponaria officinalis var. Norfolk2.</title>
        <authorList>
            <person name="Jenkins J."/>
            <person name="Shu S."/>
            <person name="Grimwood J."/>
            <person name="Barry K."/>
            <person name="Goodstein D."/>
            <person name="Schmutz J."/>
            <person name="Leebens-Mack J."/>
            <person name="Osbourn A."/>
        </authorList>
    </citation>
    <scope>NUCLEOTIDE SEQUENCE [LARGE SCALE GENOMIC DNA]</scope>
    <source>
        <strain evidence="2">JIC</strain>
    </source>
</reference>
<evidence type="ECO:0000313" key="2">
    <source>
        <dbReference type="EMBL" id="KAK9750703.1"/>
    </source>
</evidence>
<evidence type="ECO:0000259" key="1">
    <source>
        <dbReference type="Pfam" id="PF08646"/>
    </source>
</evidence>
<dbReference type="Gene3D" id="2.40.50.140">
    <property type="entry name" value="Nucleic acid-binding proteins"/>
    <property type="match status" value="1"/>
</dbReference>
<dbReference type="AlphaFoldDB" id="A0AAW1MNN2"/>
<accession>A0AAW1MNN2</accession>
<evidence type="ECO:0000313" key="3">
    <source>
        <dbReference type="Proteomes" id="UP001443914"/>
    </source>
</evidence>